<feature type="compositionally biased region" description="Polar residues" evidence="1">
    <location>
        <begin position="201"/>
        <end position="217"/>
    </location>
</feature>
<keyword evidence="2" id="KW-1133">Transmembrane helix</keyword>
<dbReference type="EMBL" id="JAOQJL010000004">
    <property type="protein sequence ID" value="MCU6764433.1"/>
    <property type="molecule type" value="Genomic_DNA"/>
</dbReference>
<keyword evidence="3" id="KW-0732">Signal</keyword>
<feature type="signal peptide" evidence="3">
    <location>
        <begin position="1"/>
        <end position="26"/>
    </location>
</feature>
<gene>
    <name evidence="4" type="ORF">OCV61_03295</name>
</gene>
<name>A0ABT2TQE2_9FIRM</name>
<feature type="compositionally biased region" description="Polar residues" evidence="1">
    <location>
        <begin position="363"/>
        <end position="376"/>
    </location>
</feature>
<accession>A0ABT2TQE2</accession>
<evidence type="ECO:0000313" key="5">
    <source>
        <dbReference type="Proteomes" id="UP001652409"/>
    </source>
</evidence>
<evidence type="ECO:0000256" key="1">
    <source>
        <dbReference type="SAM" id="MobiDB-lite"/>
    </source>
</evidence>
<keyword evidence="2" id="KW-0472">Membrane</keyword>
<sequence length="973" mass="100882">MKPKKILSVLMAMLMALSLLPSLVFASEAQAVKLDGKLKIKGTASVGSVLRAEYKKVIPEGITDEDVTFQWSRKTGDELTEVGKEKTYTLVQEDMGNRIQLKITGNEELGFTGELKALSVEVVAEGETPAPDEDNEDDLTQQDVQIPEAAGEGASDADVDVQGDTQDTDIPEAGDDTQDTNIPEAGDDTQDANIPEAGGDTQDTNIPEASDDGTTGAAQDIPADTDNSAIQINNEETLNIPETTDADAPELTYSAEVSMDNSTGVLDFGSAEAGYTQLPGEQYVTITNTGTGDLNFTSVSPEHFMVQDITEPLKAGESVNVWVQPREGIPAGIYKDTITYTTEEGAQASFEADFTVNEAAQVTDGNGEDTNAPQDQQKTDPAPSVTPDVAAGTALTFDPVTAGYTELPAGKTVSFSNQAGTAEAQLKAVLDAGAQAAFTAAFSADTLAAGATESSVLTVQPVAGLTAGTYSGNVTVQVNGVDFATYPVSLTVNAPAAASLAADPASGSTLAFDSVKEGYAAAPDAKSVTVSNSGNAAANLTAVLDEAGQNAFTAALSQASIAGGESAILAVQPKMGLKAGTYTGQVSVLNDGNIVFTYTFSLTVAPADVFGLSVNPSIVDFGTVKAGYTEAPQAGTVTVKNEGNTTINLKQPIGGDFEVGALSAVTLAPGESATFTVRPKTGLAEGLFDQDIVVASDNSQTSVKAILTVAKAEVKLTGITKPSQITGLANGTKKSATALKLPETVVISTTNGKMKASVKWDVNGSSYDPDSTDAQTFTVKGTVTLPSGVTNPDQISTIVSAKVSVNGRSAVVADPSGNTIAGIDPNAAYTTATKITVTANGAGMNNTDPGTGDTRYIPASWKVLEERKWEQAPYSATFRMAKAGSYTMTVVFNQQKYDGSNWVNTGAQDAKQVNFNVSQADGQDLTPVANRTDANQKNAVRTGDNTPIMTFVIILVVAVICIIGVVVYRKKKK</sequence>
<keyword evidence="2" id="KW-0812">Transmembrane</keyword>
<feature type="region of interest" description="Disordered" evidence="1">
    <location>
        <begin position="363"/>
        <end position="386"/>
    </location>
</feature>
<evidence type="ECO:0000256" key="3">
    <source>
        <dbReference type="SAM" id="SignalP"/>
    </source>
</evidence>
<comment type="caution">
    <text evidence="4">The sequence shown here is derived from an EMBL/GenBank/DDBJ whole genome shotgun (WGS) entry which is preliminary data.</text>
</comment>
<dbReference type="Proteomes" id="UP001652409">
    <property type="component" value="Unassembled WGS sequence"/>
</dbReference>
<feature type="chain" id="PRO_5046349843" evidence="3">
    <location>
        <begin position="27"/>
        <end position="973"/>
    </location>
</feature>
<feature type="region of interest" description="Disordered" evidence="1">
    <location>
        <begin position="150"/>
        <end position="222"/>
    </location>
</feature>
<dbReference type="Gene3D" id="2.60.40.10">
    <property type="entry name" value="Immunoglobulins"/>
    <property type="match status" value="2"/>
</dbReference>
<dbReference type="InterPro" id="IPR013783">
    <property type="entry name" value="Ig-like_fold"/>
</dbReference>
<reference evidence="4 5" key="1">
    <citation type="journal article" date="2021" name="ISME Commun">
        <title>Automated analysis of genomic sequences facilitates high-throughput and comprehensive description of bacteria.</title>
        <authorList>
            <person name="Hitch T.C.A."/>
        </authorList>
    </citation>
    <scope>NUCLEOTIDE SEQUENCE [LARGE SCALE GENOMIC DNA]</scope>
    <source>
        <strain evidence="4 5">Sanger_23</strain>
    </source>
</reference>
<dbReference type="RefSeq" id="WP_158420660.1">
    <property type="nucleotide sequence ID" value="NZ_JAOQJL010000004.1"/>
</dbReference>
<protein>
    <submittedName>
        <fullName evidence="4">Ig-like domain-containing protein</fullName>
    </submittedName>
</protein>
<evidence type="ECO:0000313" key="4">
    <source>
        <dbReference type="EMBL" id="MCU6764433.1"/>
    </source>
</evidence>
<evidence type="ECO:0000256" key="2">
    <source>
        <dbReference type="SAM" id="Phobius"/>
    </source>
</evidence>
<feature type="compositionally biased region" description="Acidic residues" evidence="1">
    <location>
        <begin position="155"/>
        <end position="178"/>
    </location>
</feature>
<dbReference type="Gene3D" id="2.60.40.2700">
    <property type="match status" value="1"/>
</dbReference>
<keyword evidence="5" id="KW-1185">Reference proteome</keyword>
<feature type="transmembrane region" description="Helical" evidence="2">
    <location>
        <begin position="948"/>
        <end position="968"/>
    </location>
</feature>
<proteinExistence type="predicted"/>
<organism evidence="4 5">
    <name type="scientific">Blautia ammoniilytica</name>
    <dbReference type="NCBI Taxonomy" id="2981782"/>
    <lineage>
        <taxon>Bacteria</taxon>
        <taxon>Bacillati</taxon>
        <taxon>Bacillota</taxon>
        <taxon>Clostridia</taxon>
        <taxon>Lachnospirales</taxon>
        <taxon>Lachnospiraceae</taxon>
        <taxon>Blautia</taxon>
    </lineage>
</organism>